<dbReference type="Gene3D" id="1.10.10.60">
    <property type="entry name" value="Homeodomain-like"/>
    <property type="match status" value="1"/>
</dbReference>
<feature type="domain" description="Myb-like" evidence="5">
    <location>
        <begin position="221"/>
        <end position="271"/>
    </location>
</feature>
<gene>
    <name evidence="8" type="ORF">HJC23_008401</name>
</gene>
<keyword evidence="4" id="KW-0812">Transmembrane</keyword>
<comment type="caution">
    <text evidence="8">The sequence shown here is derived from an EMBL/GenBank/DDBJ whole genome shotgun (WGS) entry which is preliminary data.</text>
</comment>
<dbReference type="InterPro" id="IPR009057">
    <property type="entry name" value="Homeodomain-like_sf"/>
</dbReference>
<feature type="compositionally biased region" description="Basic and acidic residues" evidence="3">
    <location>
        <begin position="167"/>
        <end position="178"/>
    </location>
</feature>
<dbReference type="EMBL" id="JABMIG020000101">
    <property type="protein sequence ID" value="KAL3792479.1"/>
    <property type="molecule type" value="Genomic_DNA"/>
</dbReference>
<feature type="domain" description="HTH myb-type" evidence="6">
    <location>
        <begin position="228"/>
        <end position="275"/>
    </location>
</feature>
<dbReference type="InterPro" id="IPR017930">
    <property type="entry name" value="Myb_dom"/>
</dbReference>
<feature type="compositionally biased region" description="Basic and acidic residues" evidence="3">
    <location>
        <begin position="129"/>
        <end position="145"/>
    </location>
</feature>
<dbReference type="SUPFAM" id="SSF52151">
    <property type="entry name" value="FabD/lysophospholipase-like"/>
    <property type="match status" value="1"/>
</dbReference>
<keyword evidence="1 2" id="KW-0443">Lipid metabolism</keyword>
<evidence type="ECO:0000256" key="4">
    <source>
        <dbReference type="SAM" id="Phobius"/>
    </source>
</evidence>
<dbReference type="Pfam" id="PF00249">
    <property type="entry name" value="Myb_DNA-binding"/>
    <property type="match status" value="1"/>
</dbReference>
<dbReference type="AlphaFoldDB" id="A0ABD3PY22"/>
<dbReference type="Proteomes" id="UP001516023">
    <property type="component" value="Unassembled WGS sequence"/>
</dbReference>
<evidence type="ECO:0000256" key="2">
    <source>
        <dbReference type="PROSITE-ProRule" id="PRU01161"/>
    </source>
</evidence>
<protein>
    <recommendedName>
        <fullName evidence="10">Myb-like domain-containing protein</fullName>
    </recommendedName>
</protein>
<organism evidence="8 9">
    <name type="scientific">Cyclotella cryptica</name>
    <dbReference type="NCBI Taxonomy" id="29204"/>
    <lineage>
        <taxon>Eukaryota</taxon>
        <taxon>Sar</taxon>
        <taxon>Stramenopiles</taxon>
        <taxon>Ochrophyta</taxon>
        <taxon>Bacillariophyta</taxon>
        <taxon>Coscinodiscophyceae</taxon>
        <taxon>Thalassiosirophycidae</taxon>
        <taxon>Stephanodiscales</taxon>
        <taxon>Stephanodiscaceae</taxon>
        <taxon>Cyclotella</taxon>
    </lineage>
</organism>
<feature type="active site" description="Nucleophile" evidence="2">
    <location>
        <position position="688"/>
    </location>
</feature>
<evidence type="ECO:0000259" key="7">
    <source>
        <dbReference type="PROSITE" id="PS51635"/>
    </source>
</evidence>
<feature type="region of interest" description="Disordered" evidence="3">
    <location>
        <begin position="129"/>
        <end position="231"/>
    </location>
</feature>
<reference evidence="8 9" key="1">
    <citation type="journal article" date="2020" name="G3 (Bethesda)">
        <title>Improved Reference Genome for Cyclotella cryptica CCMP332, a Model for Cell Wall Morphogenesis, Salinity Adaptation, and Lipid Production in Diatoms (Bacillariophyta).</title>
        <authorList>
            <person name="Roberts W.R."/>
            <person name="Downey K.M."/>
            <person name="Ruck E.C."/>
            <person name="Traller J.C."/>
            <person name="Alverson A.J."/>
        </authorList>
    </citation>
    <scope>NUCLEOTIDE SEQUENCE [LARGE SCALE GENOMIC DNA]</scope>
    <source>
        <strain evidence="8 9">CCMP332</strain>
    </source>
</reference>
<keyword evidence="2" id="KW-0378">Hydrolase</keyword>
<dbReference type="SMART" id="SM00717">
    <property type="entry name" value="SANT"/>
    <property type="match status" value="1"/>
</dbReference>
<dbReference type="Gene3D" id="3.40.1090.10">
    <property type="entry name" value="Cytosolic phospholipase A2 catalytic domain"/>
    <property type="match status" value="2"/>
</dbReference>
<keyword evidence="2" id="KW-0442">Lipid degradation</keyword>
<dbReference type="PROSITE" id="PS50090">
    <property type="entry name" value="MYB_LIKE"/>
    <property type="match status" value="1"/>
</dbReference>
<evidence type="ECO:0000259" key="5">
    <source>
        <dbReference type="PROSITE" id="PS50090"/>
    </source>
</evidence>
<feature type="compositionally biased region" description="Polar residues" evidence="3">
    <location>
        <begin position="213"/>
        <end position="222"/>
    </location>
</feature>
<keyword evidence="9" id="KW-1185">Reference proteome</keyword>
<feature type="transmembrane region" description="Helical" evidence="4">
    <location>
        <begin position="551"/>
        <end position="575"/>
    </location>
</feature>
<feature type="short sequence motif" description="GXSXG" evidence="2">
    <location>
        <begin position="686"/>
        <end position="690"/>
    </location>
</feature>
<dbReference type="InterPro" id="IPR016035">
    <property type="entry name" value="Acyl_Trfase/lysoPLipase"/>
</dbReference>
<proteinExistence type="predicted"/>
<dbReference type="GO" id="GO:0016042">
    <property type="term" value="P:lipid catabolic process"/>
    <property type="evidence" value="ECO:0007669"/>
    <property type="project" value="UniProtKB-UniRule"/>
</dbReference>
<dbReference type="InterPro" id="IPR002641">
    <property type="entry name" value="PNPLA_dom"/>
</dbReference>
<dbReference type="GO" id="GO:0016787">
    <property type="term" value="F:hydrolase activity"/>
    <property type="evidence" value="ECO:0007669"/>
    <property type="project" value="UniProtKB-UniRule"/>
</dbReference>
<keyword evidence="4" id="KW-1133">Transmembrane helix</keyword>
<feature type="domain" description="PNPLA" evidence="7">
    <location>
        <begin position="634"/>
        <end position="841"/>
    </location>
</feature>
<dbReference type="PROSITE" id="PS51635">
    <property type="entry name" value="PNPLA"/>
    <property type="match status" value="1"/>
</dbReference>
<dbReference type="CDD" id="cd00167">
    <property type="entry name" value="SANT"/>
    <property type="match status" value="1"/>
</dbReference>
<keyword evidence="4" id="KW-0472">Membrane</keyword>
<evidence type="ECO:0000256" key="3">
    <source>
        <dbReference type="SAM" id="MobiDB-lite"/>
    </source>
</evidence>
<feature type="transmembrane region" description="Helical" evidence="4">
    <location>
        <begin position="632"/>
        <end position="653"/>
    </location>
</feature>
<feature type="region of interest" description="Disordered" evidence="3">
    <location>
        <begin position="62"/>
        <end position="94"/>
    </location>
</feature>
<sequence>MSNKRKPIHQMQWRCDYCIIALFETYEEAETHELICPARLAAMPPIPAARRVNVVPDDADVETMAPRQHQEPPPPHQQHLSTTESETVTVAPSKKQKCAVKTNPLAMWACDICQLFQSPDYDEVLEHEKKCGKGDHTADKEREDDSNGEEDEYSNENEDEEKESTEDEKPAGERKSDESNASSNKGAESPSSRKKSLNKSPNSSKSEEAKCFSSISEPTKPNNAKEKPWTTHEHNRCLDSIVKHGPNWDIISTFVKTRSTQQVKDYALRHFSHLLRPSEPIKTNLKRTKWRCDVCQMAMFEDYDEAVEHESHCRGGDEGTENDRGSGESVKKKKARQNSEWKPQQMIAEYTTNGSTVTERKDDINEVNCIPMNPIPDALASRQGTVENFSSVKVKSNTNGATSVGKNAMTVSATLMQPTLTSSLTREYKTKPESLKSKTEFVDFLAAKTSEKIPKRKLSNISAKDRNCRAADSGSVEDIAMPSKPENLDQHVNDEQVALNDLALQAKEYSSSTVSVLLGLGIPAASIGFVVKYLSRHLFDNIIDAPLVPTMAFIMVSLVVLIMVAYSSFALALVVTHGGSHHHRTQGAFMDILRAIRDTVQASVDMDSVNLGQTEGAPVPTLREYLNHPDGFHMAFAPAFFGFFAYFGALTALEEETNGLIVPSVTRKNGDNDSPVPACGLKSVAGASAGAMAAVMLAAGIQPRKAAEFACTFNWSMVADPPGFGGFVKGDKFEEFMRSFIRETAATRNGCEIAKDKDSVMMEDALVPVAVSGFDLLRMKGVLVSRGCMAKAARSSAGFPGLFQPVSWRKERAGEKRLKRFPDMLLIDGGIRDSLGLNGLSAFPSNSARGKRVMNIAVGDFGFNGPRGMKDLPRDVDAESLVSIAIVNTPMCGPWAMENGPKAVEAARKAMLAMMDVPLERGTSRNHYILRVDASRFL</sequence>
<feature type="transmembrane region" description="Helical" evidence="4">
    <location>
        <begin position="514"/>
        <end position="531"/>
    </location>
</feature>
<dbReference type="PROSITE" id="PS51294">
    <property type="entry name" value="HTH_MYB"/>
    <property type="match status" value="1"/>
</dbReference>
<evidence type="ECO:0000313" key="8">
    <source>
        <dbReference type="EMBL" id="KAL3792479.1"/>
    </source>
</evidence>
<feature type="compositionally biased region" description="Basic and acidic residues" evidence="3">
    <location>
        <begin position="312"/>
        <end position="330"/>
    </location>
</feature>
<feature type="compositionally biased region" description="Acidic residues" evidence="3">
    <location>
        <begin position="146"/>
        <end position="166"/>
    </location>
</feature>
<dbReference type="Pfam" id="PF01734">
    <property type="entry name" value="Patatin"/>
    <property type="match status" value="1"/>
</dbReference>
<evidence type="ECO:0000256" key="1">
    <source>
        <dbReference type="ARBA" id="ARBA00023098"/>
    </source>
</evidence>
<accession>A0ABD3PY22</accession>
<evidence type="ECO:0008006" key="10">
    <source>
        <dbReference type="Google" id="ProtNLM"/>
    </source>
</evidence>
<feature type="short sequence motif" description="DGA/G" evidence="2">
    <location>
        <begin position="828"/>
        <end position="830"/>
    </location>
</feature>
<name>A0ABD3PY22_9STRA</name>
<feature type="region of interest" description="Disordered" evidence="3">
    <location>
        <begin position="312"/>
        <end position="341"/>
    </location>
</feature>
<evidence type="ECO:0000259" key="6">
    <source>
        <dbReference type="PROSITE" id="PS51294"/>
    </source>
</evidence>
<dbReference type="InterPro" id="IPR001005">
    <property type="entry name" value="SANT/Myb"/>
</dbReference>
<evidence type="ECO:0000313" key="9">
    <source>
        <dbReference type="Proteomes" id="UP001516023"/>
    </source>
</evidence>
<feature type="compositionally biased region" description="Polar residues" evidence="3">
    <location>
        <begin position="80"/>
        <end position="90"/>
    </location>
</feature>
<feature type="active site" description="Proton acceptor" evidence="2">
    <location>
        <position position="828"/>
    </location>
</feature>
<dbReference type="SUPFAM" id="SSF46689">
    <property type="entry name" value="Homeodomain-like"/>
    <property type="match status" value="1"/>
</dbReference>
<comment type="caution">
    <text evidence="2">Lacks conserved residue(s) required for the propagation of feature annotation.</text>
</comment>